<reference evidence="4" key="2">
    <citation type="submission" date="2024-04" db="EMBL/GenBank/DDBJ databases">
        <authorList>
            <person name="Chen Y."/>
            <person name="Shah S."/>
            <person name="Dougan E. K."/>
            <person name="Thang M."/>
            <person name="Chan C."/>
        </authorList>
    </citation>
    <scope>NUCLEOTIDE SEQUENCE [LARGE SCALE GENOMIC DNA]</scope>
</reference>
<accession>A0A9P1BED4</accession>
<keyword evidence="5" id="KW-1185">Reference proteome</keyword>
<feature type="compositionally biased region" description="Low complexity" evidence="2">
    <location>
        <begin position="185"/>
        <end position="206"/>
    </location>
</feature>
<dbReference type="InterPro" id="IPR018777">
    <property type="entry name" value="Replication_initiator_prot_A"/>
</dbReference>
<dbReference type="EMBL" id="CAMXCT030000001">
    <property type="protein sequence ID" value="CAL4759235.1"/>
    <property type="molecule type" value="Genomic_DNA"/>
</dbReference>
<feature type="region of interest" description="Disordered" evidence="2">
    <location>
        <begin position="92"/>
        <end position="118"/>
    </location>
</feature>
<sequence>MPTTPVPGFITKKEASEKFARSHRQLTRDIADAMKVQNAKVLDHCRLRTEEGEVIDGLGMTPELIDQLCLDGKNPVWYFRTSWLEKQYGRRGHVRQQRPGSDHVASSMEEGSEPSARPELVHVLRERIRGLEQDKQDLRDEMKIKNQQIADRVEREKETNALVRDLHTLMADMQQRLLPMPSTHSPRATTSDTPAASSTPSQPRSTVTEIEVDQESPTTKTKKEGDRKQKKANSKKSGNRKRNAARTKLGKDHLTLADWPIGVATYQQRTQESGEQRDYAAFSIEREDGTRQKVTLESPSRVGLPTAGDKDVLIALLFLAKEQGFASDIVRFVPWQLLQVMGWPRNQKSLLRLKTSLKRLKALTATYESAWYSRRTRTVEACLITGILAEVKVVFRKGRRASDATPESYVQWTRHVYTSLQEGSLIDLDLDLYFSCKRPAAKDLLRHLNKVWHGGRKPKPYARDLKELACGHLGMTDSKDLKRNFDQLVKELEARNYVRPTASSVRYKKIRPGIWRVHFELHPDQLRTKKQVSPAETPQKTTGDSAASEAERLVCLYHRQRFDKETYAPQQREVDHAATLLVAHRMDTLVQLLPAVAKTVKQTFQDQDVFFGAAVPYFEKAIADARRREKVSAQKEQQREEVGAKDGDSANQKDLRQKRRQRLLEHWAGLKEEQQQGYLEKSIDAAASSFDRRRLARSQDITNPSNMALDIMARHHKLSKGESM</sequence>
<feature type="coiled-coil region" evidence="1">
    <location>
        <begin position="121"/>
        <end position="159"/>
    </location>
</feature>
<keyword evidence="1" id="KW-0175">Coiled coil</keyword>
<evidence type="ECO:0000256" key="1">
    <source>
        <dbReference type="SAM" id="Coils"/>
    </source>
</evidence>
<feature type="region of interest" description="Disordered" evidence="2">
    <location>
        <begin position="179"/>
        <end position="251"/>
    </location>
</feature>
<feature type="compositionally biased region" description="Basic and acidic residues" evidence="2">
    <location>
        <begin position="629"/>
        <end position="655"/>
    </location>
</feature>
<comment type="caution">
    <text evidence="3">The sequence shown here is derived from an EMBL/GenBank/DDBJ whole genome shotgun (WGS) entry which is preliminary data.</text>
</comment>
<organism evidence="3">
    <name type="scientific">Cladocopium goreaui</name>
    <dbReference type="NCBI Taxonomy" id="2562237"/>
    <lineage>
        <taxon>Eukaryota</taxon>
        <taxon>Sar</taxon>
        <taxon>Alveolata</taxon>
        <taxon>Dinophyceae</taxon>
        <taxon>Suessiales</taxon>
        <taxon>Symbiodiniaceae</taxon>
        <taxon>Cladocopium</taxon>
    </lineage>
</organism>
<name>A0A9P1BED4_9DINO</name>
<dbReference type="EMBL" id="CAMXCT020000001">
    <property type="protein sequence ID" value="CAL1125298.1"/>
    <property type="molecule type" value="Genomic_DNA"/>
</dbReference>
<gene>
    <name evidence="3" type="ORF">C1SCF055_LOCUS513</name>
</gene>
<reference evidence="3" key="1">
    <citation type="submission" date="2022-10" db="EMBL/GenBank/DDBJ databases">
        <authorList>
            <person name="Chen Y."/>
            <person name="Dougan E. K."/>
            <person name="Chan C."/>
            <person name="Rhodes N."/>
            <person name="Thang M."/>
        </authorList>
    </citation>
    <scope>NUCLEOTIDE SEQUENCE</scope>
</reference>
<proteinExistence type="predicted"/>
<dbReference type="EMBL" id="CAMXCT010000001">
    <property type="protein sequence ID" value="CAI3971923.1"/>
    <property type="molecule type" value="Genomic_DNA"/>
</dbReference>
<dbReference type="Proteomes" id="UP001152797">
    <property type="component" value="Unassembled WGS sequence"/>
</dbReference>
<evidence type="ECO:0000256" key="2">
    <source>
        <dbReference type="SAM" id="MobiDB-lite"/>
    </source>
</evidence>
<evidence type="ECO:0000313" key="4">
    <source>
        <dbReference type="EMBL" id="CAL1125298.1"/>
    </source>
</evidence>
<feature type="region of interest" description="Disordered" evidence="2">
    <location>
        <begin position="526"/>
        <end position="547"/>
    </location>
</feature>
<evidence type="ECO:0000313" key="5">
    <source>
        <dbReference type="Proteomes" id="UP001152797"/>
    </source>
</evidence>
<feature type="region of interest" description="Disordered" evidence="2">
    <location>
        <begin position="629"/>
        <end position="656"/>
    </location>
</feature>
<feature type="compositionally biased region" description="Basic residues" evidence="2">
    <location>
        <begin position="228"/>
        <end position="245"/>
    </location>
</feature>
<evidence type="ECO:0000313" key="3">
    <source>
        <dbReference type="EMBL" id="CAI3971923.1"/>
    </source>
</evidence>
<protein>
    <submittedName>
        <fullName evidence="3">Uncharacterized protein</fullName>
    </submittedName>
</protein>
<feature type="compositionally biased region" description="Polar residues" evidence="2">
    <location>
        <begin position="534"/>
        <end position="545"/>
    </location>
</feature>
<dbReference type="Pfam" id="PF10134">
    <property type="entry name" value="RPA"/>
    <property type="match status" value="1"/>
</dbReference>
<dbReference type="AlphaFoldDB" id="A0A9P1BED4"/>